<feature type="chain" id="PRO_5047150493" description="histidine kinase" evidence="5">
    <location>
        <begin position="33"/>
        <end position="1314"/>
    </location>
</feature>
<dbReference type="EMBL" id="JAAQOM010000002">
    <property type="protein sequence ID" value="NIA52762.1"/>
    <property type="molecule type" value="Genomic_DNA"/>
</dbReference>
<feature type="domain" description="Histidine kinase" evidence="6">
    <location>
        <begin position="1070"/>
        <end position="1301"/>
    </location>
</feature>
<dbReference type="Proteomes" id="UP000716322">
    <property type="component" value="Unassembled WGS sequence"/>
</dbReference>
<keyword evidence="3" id="KW-0597">Phosphoprotein</keyword>
<dbReference type="EC" id="2.7.13.3" evidence="2"/>
<comment type="catalytic activity">
    <reaction evidence="1">
        <text>ATP + protein L-histidine = ADP + protein N-phospho-L-histidine.</text>
        <dbReference type="EC" id="2.7.13.3"/>
    </reaction>
</comment>
<accession>A0ABX0P6A4</accession>
<dbReference type="InterPro" id="IPR003594">
    <property type="entry name" value="HATPase_dom"/>
</dbReference>
<dbReference type="PANTHER" id="PTHR43547">
    <property type="entry name" value="TWO-COMPONENT HISTIDINE KINASE"/>
    <property type="match status" value="1"/>
</dbReference>
<dbReference type="Pfam" id="PF02518">
    <property type="entry name" value="HATPase_c"/>
    <property type="match status" value="1"/>
</dbReference>
<evidence type="ECO:0000256" key="4">
    <source>
        <dbReference type="SAM" id="Coils"/>
    </source>
</evidence>
<evidence type="ECO:0000256" key="3">
    <source>
        <dbReference type="ARBA" id="ARBA00022553"/>
    </source>
</evidence>
<dbReference type="Pfam" id="PF13185">
    <property type="entry name" value="GAF_2"/>
    <property type="match status" value="1"/>
</dbReference>
<dbReference type="SUPFAM" id="SSF63829">
    <property type="entry name" value="Calcium-dependent phosphotriesterase"/>
    <property type="match status" value="2"/>
</dbReference>
<dbReference type="InterPro" id="IPR003018">
    <property type="entry name" value="GAF"/>
</dbReference>
<dbReference type="SUPFAM" id="SSF55874">
    <property type="entry name" value="ATPase domain of HSP90 chaperone/DNA topoisomerase II/histidine kinase"/>
    <property type="match status" value="1"/>
</dbReference>
<dbReference type="Gene3D" id="2.60.40.10">
    <property type="entry name" value="Immunoglobulins"/>
    <property type="match status" value="1"/>
</dbReference>
<dbReference type="InterPro" id="IPR013783">
    <property type="entry name" value="Ig-like_fold"/>
</dbReference>
<evidence type="ECO:0000256" key="2">
    <source>
        <dbReference type="ARBA" id="ARBA00012438"/>
    </source>
</evidence>
<dbReference type="PROSITE" id="PS50109">
    <property type="entry name" value="HIS_KIN"/>
    <property type="match status" value="1"/>
</dbReference>
<feature type="coiled-coil region" evidence="4">
    <location>
        <begin position="841"/>
        <end position="880"/>
    </location>
</feature>
<proteinExistence type="predicted"/>
<feature type="signal peptide" evidence="5">
    <location>
        <begin position="1"/>
        <end position="32"/>
    </location>
</feature>
<evidence type="ECO:0000313" key="7">
    <source>
        <dbReference type="EMBL" id="NIA52762.1"/>
    </source>
</evidence>
<organism evidence="7 8">
    <name type="scientific">Telluria antibiotica</name>
    <dbReference type="NCBI Taxonomy" id="2717319"/>
    <lineage>
        <taxon>Bacteria</taxon>
        <taxon>Pseudomonadati</taxon>
        <taxon>Pseudomonadota</taxon>
        <taxon>Betaproteobacteria</taxon>
        <taxon>Burkholderiales</taxon>
        <taxon>Oxalobacteraceae</taxon>
        <taxon>Telluria group</taxon>
        <taxon>Telluria</taxon>
    </lineage>
</organism>
<dbReference type="InterPro" id="IPR011110">
    <property type="entry name" value="Reg_prop"/>
</dbReference>
<reference evidence="7 8" key="1">
    <citation type="submission" date="2020-03" db="EMBL/GenBank/DDBJ databases">
        <title>Genome sequence of strain Massilia sp. TW-1.</title>
        <authorList>
            <person name="Chaudhary D.K."/>
        </authorList>
    </citation>
    <scope>NUCLEOTIDE SEQUENCE [LARGE SCALE GENOMIC DNA]</scope>
    <source>
        <strain evidence="7 8">TW-1</strain>
    </source>
</reference>
<keyword evidence="5" id="KW-0732">Signal</keyword>
<dbReference type="Gene3D" id="3.30.450.40">
    <property type="match status" value="1"/>
</dbReference>
<keyword evidence="8" id="KW-1185">Reference proteome</keyword>
<evidence type="ECO:0000256" key="5">
    <source>
        <dbReference type="SAM" id="SignalP"/>
    </source>
</evidence>
<dbReference type="Pfam" id="PF07495">
    <property type="entry name" value="Y_Y_Y"/>
    <property type="match status" value="1"/>
</dbReference>
<dbReference type="SMART" id="SM00065">
    <property type="entry name" value="GAF"/>
    <property type="match status" value="1"/>
</dbReference>
<gene>
    <name evidence="7" type="ORF">HAV22_03710</name>
</gene>
<dbReference type="InterPro" id="IPR036097">
    <property type="entry name" value="HisK_dim/P_sf"/>
</dbReference>
<dbReference type="Pfam" id="PF07494">
    <property type="entry name" value="Reg_prop"/>
    <property type="match status" value="4"/>
</dbReference>
<dbReference type="Gene3D" id="1.10.287.130">
    <property type="match status" value="1"/>
</dbReference>
<keyword evidence="4" id="KW-0175">Coiled coil</keyword>
<evidence type="ECO:0000313" key="8">
    <source>
        <dbReference type="Proteomes" id="UP000716322"/>
    </source>
</evidence>
<dbReference type="PRINTS" id="PR00344">
    <property type="entry name" value="BCTRLSENSOR"/>
</dbReference>
<comment type="caution">
    <text evidence="7">The sequence shown here is derived from an EMBL/GenBank/DDBJ whole genome shotgun (WGS) entry which is preliminary data.</text>
</comment>
<dbReference type="InterPro" id="IPR005467">
    <property type="entry name" value="His_kinase_dom"/>
</dbReference>
<dbReference type="CDD" id="cd00082">
    <property type="entry name" value="HisKA"/>
    <property type="match status" value="1"/>
</dbReference>
<name>A0ABX0P6A4_9BURK</name>
<sequence length="1314" mass="141981">MMASRERAPRLPALLRVACCLLLACLCSAALAAAPRSLRFERIGLEEGLSQESVLAILQDRDGFMWFGTQAGLNRFDGYRIQVFRSDPNDPASLADNYVRAAYEDGQGRLWFGTRGGLAHFDATTRTFIRQPLQAGGARDTRTSAVTAIVGDGGRGLWVGTSDGIVHVDPATGELRKLRHDSRDPGSLRDDRVTALALDPRGGLWVGSGVGLDHLPAGGMRFEHVDIEAGNGKRNAVGALSMGPRDTLWIGTDAGLEAWRIGDGPPQRHHVGVDEGMGDGRVRTLYHDQGSNLWVGTELDGLKWRDPASGRFVGYASQPLDRHSLSDSQVTSVWVDRTGTLWAGTMFGGVNRADLASGGFARFSMLPGEAADPRSARKIRTIAIGADGRLWLGTTGGGIVHLDPNSGHVDVLRHDPANPASLPDDMVNRVLPGRGRLWVGSPSGLSWRDPATGRFTQVPLGREAGANWVQDLMLDHAGALWIVTRGGLFMLAPDGQTLRSWRHDSAVPGSLGENYGFAVLEDRAGAIWIGTENGLDRYDRATGIFTHYRHDPADPSSLGHNRVYYLYESARGDLWVGTAGGLHRVERGAGGHITFRPFPVTAARDQVPIGGILEDGNGQIWVSTTVGLTRVDPDTGRYKNYTAKDGLTDGSYFVGSAARGADGELHFGGVSGMTSFQPEDIHDNPFPPAVAITDFLVFNRPRALPAAIERLHDLRLSHRDSVFTLEFAALHYADPQANRYAYRLRGFDQDWTETDAGKRFATYTNLDPGDYVFEVRAANKDGVWSEKPVTLGISITPPFWMTWWFRLAVASVLAATAVALYRLRVRVLVQQTARLEYQVGARTAELVLQKEQAERRKQEAEAQKEAVEQARRNIALLSDIGRELTANLDGEAIMANVFGQVRQLMDAPLFAIGLAHADGTLAYPYVVADGSRVPEAGLFPARVRGLGAYCLATGEEILIGDLARDYARFAGLVRDVLGTDLADPDAGALPPPRSLLFVPILVGSRVLGVITVQSGRPGAYHNVQLDMLSTLASYVGVALDNADAYRQLKETQAQLAAREKLASLGALVAGVAHELNTPIGNSLLMASTLQEKTDALADRFAHNALKKSDLETWIAAAREAGSLIVRSLNAAADLVNSFKQVSVDQASTQRRRFDLGQACHEIAATMMNQVRRAGHTLELRVLPGIAMDSYPGPFGQVVINFINNALLHAFDAPGGHMVLAATPLDGGRVRIEFSDDGRGIAPEHLSRVFDPFFTTRMGQGGTGLGMNIAYNLVTTVLQGTIRVESRPDAGTVFVLELPLRAASEAVPSPVQGDA</sequence>
<protein>
    <recommendedName>
        <fullName evidence="2">histidine kinase</fullName>
        <ecNumber evidence="2">2.7.13.3</ecNumber>
    </recommendedName>
</protein>
<evidence type="ECO:0000256" key="1">
    <source>
        <dbReference type="ARBA" id="ARBA00000085"/>
    </source>
</evidence>
<dbReference type="RefSeq" id="WP_166856652.1">
    <property type="nucleotide sequence ID" value="NZ_JAAQOM010000002.1"/>
</dbReference>
<dbReference type="InterPro" id="IPR004358">
    <property type="entry name" value="Sig_transdc_His_kin-like_C"/>
</dbReference>
<dbReference type="SUPFAM" id="SSF47384">
    <property type="entry name" value="Homodimeric domain of signal transducing histidine kinase"/>
    <property type="match status" value="1"/>
</dbReference>
<dbReference type="InterPro" id="IPR015943">
    <property type="entry name" value="WD40/YVTN_repeat-like_dom_sf"/>
</dbReference>
<dbReference type="Gene3D" id="2.130.10.10">
    <property type="entry name" value="YVTN repeat-like/Quinoprotein amine dehydrogenase"/>
    <property type="match status" value="6"/>
</dbReference>
<dbReference type="InterPro" id="IPR029016">
    <property type="entry name" value="GAF-like_dom_sf"/>
</dbReference>
<dbReference type="InterPro" id="IPR011123">
    <property type="entry name" value="Y_Y_Y"/>
</dbReference>
<dbReference type="PANTHER" id="PTHR43547:SF2">
    <property type="entry name" value="HYBRID SIGNAL TRANSDUCTION HISTIDINE KINASE C"/>
    <property type="match status" value="1"/>
</dbReference>
<dbReference type="InterPro" id="IPR003661">
    <property type="entry name" value="HisK_dim/P_dom"/>
</dbReference>
<dbReference type="InterPro" id="IPR036890">
    <property type="entry name" value="HATPase_C_sf"/>
</dbReference>
<dbReference type="SUPFAM" id="SSF55781">
    <property type="entry name" value="GAF domain-like"/>
    <property type="match status" value="1"/>
</dbReference>
<dbReference type="Gene3D" id="3.30.565.10">
    <property type="entry name" value="Histidine kinase-like ATPase, C-terminal domain"/>
    <property type="match status" value="1"/>
</dbReference>
<evidence type="ECO:0000259" key="6">
    <source>
        <dbReference type="PROSITE" id="PS50109"/>
    </source>
</evidence>
<dbReference type="SMART" id="SM00387">
    <property type="entry name" value="HATPase_c"/>
    <property type="match status" value="1"/>
</dbReference>